<reference evidence="1" key="2">
    <citation type="journal article" date="2015" name="Fish Shellfish Immunol.">
        <title>Early steps in the European eel (Anguilla anguilla)-Vibrio vulnificus interaction in the gills: Role of the RtxA13 toxin.</title>
        <authorList>
            <person name="Callol A."/>
            <person name="Pajuelo D."/>
            <person name="Ebbesson L."/>
            <person name="Teles M."/>
            <person name="MacKenzie S."/>
            <person name="Amaro C."/>
        </authorList>
    </citation>
    <scope>NUCLEOTIDE SEQUENCE</scope>
</reference>
<reference evidence="1" key="1">
    <citation type="submission" date="2014-11" db="EMBL/GenBank/DDBJ databases">
        <authorList>
            <person name="Amaro Gonzalez C."/>
        </authorList>
    </citation>
    <scope>NUCLEOTIDE SEQUENCE</scope>
</reference>
<dbReference type="EMBL" id="GBXM01028513">
    <property type="protein sequence ID" value="JAH80064.1"/>
    <property type="molecule type" value="Transcribed_RNA"/>
</dbReference>
<protein>
    <submittedName>
        <fullName evidence="1">Uncharacterized protein</fullName>
    </submittedName>
</protein>
<sequence length="34" mass="4028">MEFTHILYPAEQEYTTVLRVRSCACSFDARFDVQ</sequence>
<name>A0A0E9VPJ8_ANGAN</name>
<proteinExistence type="predicted"/>
<accession>A0A0E9VPJ8</accession>
<dbReference type="AlphaFoldDB" id="A0A0E9VPJ8"/>
<dbReference type="EMBL" id="GBXM01042124">
    <property type="protein sequence ID" value="JAH66453.1"/>
    <property type="molecule type" value="Transcribed_RNA"/>
</dbReference>
<organism evidence="1">
    <name type="scientific">Anguilla anguilla</name>
    <name type="common">European freshwater eel</name>
    <name type="synonym">Muraena anguilla</name>
    <dbReference type="NCBI Taxonomy" id="7936"/>
    <lineage>
        <taxon>Eukaryota</taxon>
        <taxon>Metazoa</taxon>
        <taxon>Chordata</taxon>
        <taxon>Craniata</taxon>
        <taxon>Vertebrata</taxon>
        <taxon>Euteleostomi</taxon>
        <taxon>Actinopterygii</taxon>
        <taxon>Neopterygii</taxon>
        <taxon>Teleostei</taxon>
        <taxon>Anguilliformes</taxon>
        <taxon>Anguillidae</taxon>
        <taxon>Anguilla</taxon>
    </lineage>
</organism>
<evidence type="ECO:0000313" key="1">
    <source>
        <dbReference type="EMBL" id="JAH80064.1"/>
    </source>
</evidence>